<dbReference type="STRING" id="118168.MC7420_5173"/>
<evidence type="ECO:0000313" key="2">
    <source>
        <dbReference type="EMBL" id="EDX71548.1"/>
    </source>
</evidence>
<proteinExistence type="predicted"/>
<accession>B4W2H7</accession>
<dbReference type="EMBL" id="DS989871">
    <property type="protein sequence ID" value="EDX71548.1"/>
    <property type="molecule type" value="Genomic_DNA"/>
</dbReference>
<organism evidence="2 3">
    <name type="scientific">Coleofasciculus chthonoplastes PCC 7420</name>
    <dbReference type="NCBI Taxonomy" id="118168"/>
    <lineage>
        <taxon>Bacteria</taxon>
        <taxon>Bacillati</taxon>
        <taxon>Cyanobacteriota</taxon>
        <taxon>Cyanophyceae</taxon>
        <taxon>Coleofasciculales</taxon>
        <taxon>Coleofasciculaceae</taxon>
        <taxon>Coleofasciculus</taxon>
    </lineage>
</organism>
<dbReference type="HOGENOM" id="CLU_2354906_0_0_3"/>
<sequence length="96" mass="10500">MIELNSAVKKSVVSTPPDPNEPNLLGKVTSLVVLLGAGLYFTGWTYRWAYFSFFNLEVSTLNLPFESFYIAAFQGSIPIWHVGSSNGAETLAIALL</sequence>
<evidence type="ECO:0000256" key="1">
    <source>
        <dbReference type="SAM" id="MobiDB-lite"/>
    </source>
</evidence>
<name>B4W2H7_9CYAN</name>
<dbReference type="AlphaFoldDB" id="B4W2H7"/>
<feature type="region of interest" description="Disordered" evidence="1">
    <location>
        <begin position="1"/>
        <end position="20"/>
    </location>
</feature>
<reference evidence="2 3" key="1">
    <citation type="submission" date="2008-07" db="EMBL/GenBank/DDBJ databases">
        <authorList>
            <person name="Tandeau de Marsac N."/>
            <person name="Ferriera S."/>
            <person name="Johnson J."/>
            <person name="Kravitz S."/>
            <person name="Beeson K."/>
            <person name="Sutton G."/>
            <person name="Rogers Y.-H."/>
            <person name="Friedman R."/>
            <person name="Frazier M."/>
            <person name="Venter J.C."/>
        </authorList>
    </citation>
    <scope>NUCLEOTIDE SEQUENCE [LARGE SCALE GENOMIC DNA]</scope>
    <source>
        <strain evidence="2 3">PCC 7420</strain>
    </source>
</reference>
<dbReference type="Proteomes" id="UP000003835">
    <property type="component" value="Unassembled WGS sequence"/>
</dbReference>
<gene>
    <name evidence="2" type="ORF">MC7420_5173</name>
</gene>
<evidence type="ECO:0000313" key="3">
    <source>
        <dbReference type="Proteomes" id="UP000003835"/>
    </source>
</evidence>
<keyword evidence="3" id="KW-1185">Reference proteome</keyword>
<protein>
    <submittedName>
        <fullName evidence="2">Uncharacterized protein</fullName>
    </submittedName>
</protein>